<dbReference type="Gene3D" id="3.60.10.10">
    <property type="entry name" value="Endonuclease/exonuclease/phosphatase"/>
    <property type="match status" value="1"/>
</dbReference>
<reference evidence="4" key="1">
    <citation type="journal article" date="2017" name="Nat. Ecol. Evol.">
        <title>Genome expansion and lineage-specific genetic innovations in the forest pathogenic fungi Armillaria.</title>
        <authorList>
            <person name="Sipos G."/>
            <person name="Prasanna A.N."/>
            <person name="Walter M.C."/>
            <person name="O'Connor E."/>
            <person name="Balint B."/>
            <person name="Krizsan K."/>
            <person name="Kiss B."/>
            <person name="Hess J."/>
            <person name="Varga T."/>
            <person name="Slot J."/>
            <person name="Riley R."/>
            <person name="Boka B."/>
            <person name="Rigling D."/>
            <person name="Barry K."/>
            <person name="Lee J."/>
            <person name="Mihaltcheva S."/>
            <person name="LaButti K."/>
            <person name="Lipzen A."/>
            <person name="Waldron R."/>
            <person name="Moloney N.M."/>
            <person name="Sperisen C."/>
            <person name="Kredics L."/>
            <person name="Vagvoelgyi C."/>
            <person name="Patrignani A."/>
            <person name="Fitzpatrick D."/>
            <person name="Nagy I."/>
            <person name="Doyle S."/>
            <person name="Anderson J.B."/>
            <person name="Grigoriev I.V."/>
            <person name="Gueldener U."/>
            <person name="Muensterkoetter M."/>
            <person name="Nagy L.G."/>
        </authorList>
    </citation>
    <scope>NUCLEOTIDE SEQUENCE [LARGE SCALE GENOMIC DNA]</scope>
    <source>
        <strain evidence="4">C18/9</strain>
    </source>
</reference>
<protein>
    <recommendedName>
        <fullName evidence="5">RNase H type-1 domain-containing protein</fullName>
    </recommendedName>
</protein>
<accession>A0A284RQI0</accession>
<dbReference type="SUPFAM" id="SSF56219">
    <property type="entry name" value="DNase I-like"/>
    <property type="match status" value="1"/>
</dbReference>
<dbReference type="PROSITE" id="PS50878">
    <property type="entry name" value="RT_POL"/>
    <property type="match status" value="1"/>
</dbReference>
<dbReference type="InterPro" id="IPR000477">
    <property type="entry name" value="RT_dom"/>
</dbReference>
<dbReference type="CDD" id="cd01650">
    <property type="entry name" value="RT_nLTR_like"/>
    <property type="match status" value="1"/>
</dbReference>
<dbReference type="GO" id="GO:0003676">
    <property type="term" value="F:nucleic acid binding"/>
    <property type="evidence" value="ECO:0007669"/>
    <property type="project" value="InterPro"/>
</dbReference>
<dbReference type="Pfam" id="PF00078">
    <property type="entry name" value="RVT_1"/>
    <property type="match status" value="1"/>
</dbReference>
<dbReference type="Pfam" id="PF00075">
    <property type="entry name" value="RNase_H"/>
    <property type="match status" value="1"/>
</dbReference>
<dbReference type="InterPro" id="IPR036397">
    <property type="entry name" value="RNaseH_sf"/>
</dbReference>
<dbReference type="InterPro" id="IPR002156">
    <property type="entry name" value="RNaseH_domain"/>
</dbReference>
<dbReference type="Proteomes" id="UP000219338">
    <property type="component" value="Unassembled WGS sequence"/>
</dbReference>
<evidence type="ECO:0000259" key="2">
    <source>
        <dbReference type="PROSITE" id="PS50879"/>
    </source>
</evidence>
<evidence type="ECO:0008006" key="5">
    <source>
        <dbReference type="Google" id="ProtNLM"/>
    </source>
</evidence>
<feature type="domain" description="Reverse transcriptase" evidence="1">
    <location>
        <begin position="661"/>
        <end position="932"/>
    </location>
</feature>
<dbReference type="GO" id="GO:0004523">
    <property type="term" value="F:RNA-DNA hybrid ribonuclease activity"/>
    <property type="evidence" value="ECO:0007669"/>
    <property type="project" value="InterPro"/>
</dbReference>
<evidence type="ECO:0000313" key="3">
    <source>
        <dbReference type="EMBL" id="SJL10994.1"/>
    </source>
</evidence>
<dbReference type="Pfam" id="PF03372">
    <property type="entry name" value="Exo_endo_phos"/>
    <property type="match status" value="1"/>
</dbReference>
<dbReference type="STRING" id="47428.A0A284RQI0"/>
<dbReference type="OMA" id="WAVEDEF"/>
<dbReference type="SUPFAM" id="SSF53098">
    <property type="entry name" value="Ribonuclease H-like"/>
    <property type="match status" value="1"/>
</dbReference>
<dbReference type="EMBL" id="FUEG01000013">
    <property type="protein sequence ID" value="SJL10994.1"/>
    <property type="molecule type" value="Genomic_DNA"/>
</dbReference>
<sequence length="1289" mass="145329">MAWNIHGELSLMLRGPDVELLYDYDIILLQETWLGREEHHTLPVPDGYAIVSLPRPESSTMESACGGVAVIYRKDVPMTVCRELSCSECMVLDFEDLTIILSYLPPRTSRWLDRLDVHPHDFLEGVIAVRSLLNKPILVLGDENCRTGDLTSIDEIPRTSLDSVTDVRGKWFVDLCKDHDLLILNGTSYDRDTPGVWTDFQYNGCSVVDYACATITLLPHLLEFKVVDWPTRSDHAFLSVKIRSTATARVVRKPPKRFCEQRRLPLRPGRVPRDPPVPTALDFAHPILDDLYDELLTSNGSAEDARAEIYGRATKSANVRRVWIDGSCADNGKPTARAGAGVFWGEGSQRNCAERVPGPQRNNRAEHVALVLMLVQTPPDIPIRVYTDSENVIHTYCHWVAQRKALDWRCANGDVIRYAVDLLTKREASVEFCWVKGHAGDTDNEAADLLAKQGANKPFPFSFPPISSVLSFPPSLSATTLATPMVKVFTSLPERPLPKRDEEEIDVPEAFLPRSAHGGRDVVRQERWHLLTKFVNAAEKSENGFWTMVREITDTKPVAPAVSLDQLTTEFMARVNVPDSIPADFDIDSLLRAALEADAIPAVTQDSTSKGYFSVLMTMEELVDIKEDMNARGPSAMGFDRTTYQLFLALDNERLLAFFNKCLELRGAPRLWLVTVLIGILKPGKDGDDPASYRLIGLESCLLKMFTLFIDRRMRRWMEDNDILPETQNGFRKGYHGMNNPFILRTAIDVALAEGRTLYVVFPDLTNAFPSTDHPSLWSMMYKKGVAGPLFDWIRMLYSGMSYVVRMGHSSSPSFQSTVGILAGDSGSPGFWNFFASDLSFVPHPEDICIGGHRVMNIEQADDGAMFSSGQNGLQSHLDVYGPWASRKGLLVNIVKTKAMAFGKLPDTLPIFTILGRPIEWTNEHKYLGVTFTSSRADIFSQHYVEKEKAARRTANVTFTLVNYFGDLPPREGVSIYKSRIDPILSYGAEVAVDVSTSRIQILEDVQVAYLRRLLCIQKRSIRAAVFTETGILPLPYRRILFSLRYLARVLGLQEHRMPTWCLESNVDLWVQGKPCWLGDIVIVLRRLGFTDDELSLESLLNPEDVDALIKAVPQKCTEWAHGQIGSSSRLELMQGRVERLRGGRLSSDPLLFRSYLLVRIRDHRVALTRILTASHALGVERGRWMTVRNSSVHVPRAFRLCRMCHSDVEDEIHILFTCPHSDLEDLRKGFLADVWKTFPALRYASSTPLELFHRLLTYADLHSRLARYVYEACREVEKLALYIHPGVT</sequence>
<evidence type="ECO:0000259" key="1">
    <source>
        <dbReference type="PROSITE" id="PS50878"/>
    </source>
</evidence>
<gene>
    <name evidence="3" type="ORF">ARMOST_14392</name>
</gene>
<dbReference type="CDD" id="cd09280">
    <property type="entry name" value="RNase_HI_eukaryote_like"/>
    <property type="match status" value="1"/>
</dbReference>
<evidence type="ECO:0000313" key="4">
    <source>
        <dbReference type="Proteomes" id="UP000219338"/>
    </source>
</evidence>
<dbReference type="PROSITE" id="PS50879">
    <property type="entry name" value="RNASE_H_1"/>
    <property type="match status" value="1"/>
</dbReference>
<feature type="domain" description="RNase H type-1" evidence="2">
    <location>
        <begin position="316"/>
        <end position="456"/>
    </location>
</feature>
<dbReference type="PANTHER" id="PTHR47027">
    <property type="entry name" value="REVERSE TRANSCRIPTASE DOMAIN-CONTAINING PROTEIN"/>
    <property type="match status" value="1"/>
</dbReference>
<dbReference type="OrthoDB" id="3051324at2759"/>
<dbReference type="InterPro" id="IPR005135">
    <property type="entry name" value="Endo/exonuclease/phosphatase"/>
</dbReference>
<organism evidence="3 4">
    <name type="scientific">Armillaria ostoyae</name>
    <name type="common">Armillaria root rot fungus</name>
    <dbReference type="NCBI Taxonomy" id="47428"/>
    <lineage>
        <taxon>Eukaryota</taxon>
        <taxon>Fungi</taxon>
        <taxon>Dikarya</taxon>
        <taxon>Basidiomycota</taxon>
        <taxon>Agaricomycotina</taxon>
        <taxon>Agaricomycetes</taxon>
        <taxon>Agaricomycetidae</taxon>
        <taxon>Agaricales</taxon>
        <taxon>Marasmiineae</taxon>
        <taxon>Physalacriaceae</taxon>
        <taxon>Armillaria</taxon>
    </lineage>
</organism>
<dbReference type="InterPro" id="IPR012337">
    <property type="entry name" value="RNaseH-like_sf"/>
</dbReference>
<dbReference type="PANTHER" id="PTHR47027:SF30">
    <property type="entry name" value="THAP-TYPE DOMAIN-CONTAINING PROTEIN"/>
    <property type="match status" value="1"/>
</dbReference>
<dbReference type="InterPro" id="IPR036691">
    <property type="entry name" value="Endo/exonu/phosph_ase_sf"/>
</dbReference>
<dbReference type="Gene3D" id="3.30.420.10">
    <property type="entry name" value="Ribonuclease H-like superfamily/Ribonuclease H"/>
    <property type="match status" value="1"/>
</dbReference>
<name>A0A284RQI0_ARMOS</name>
<proteinExistence type="predicted"/>
<keyword evidence="4" id="KW-1185">Reference proteome</keyword>